<dbReference type="AlphaFoldDB" id="A0A3B0S9Z7"/>
<dbReference type="GO" id="GO:0046417">
    <property type="term" value="P:chorismate metabolic process"/>
    <property type="evidence" value="ECO:0007669"/>
    <property type="project" value="InterPro"/>
</dbReference>
<dbReference type="SMART" id="SM00830">
    <property type="entry name" value="CM_2"/>
    <property type="match status" value="1"/>
</dbReference>
<dbReference type="GO" id="GO:0016835">
    <property type="term" value="F:carbon-oxygen lyase activity"/>
    <property type="evidence" value="ECO:0007669"/>
    <property type="project" value="InterPro"/>
</dbReference>
<dbReference type="Gene3D" id="1.20.59.10">
    <property type="entry name" value="Chorismate mutase"/>
    <property type="match status" value="1"/>
</dbReference>
<gene>
    <name evidence="3" type="ORF">MNBD_ALPHA06-1229</name>
</gene>
<dbReference type="EC" id="4.-.-.-" evidence="3"/>
<dbReference type="InterPro" id="IPR008241">
    <property type="entry name" value="Isochorismate_pyruvate-lyase"/>
</dbReference>
<sequence length="109" mass="12688">MTSYTSDPRHHTGKECNKMTEVRYEIDRLDRLLVKIIKERQGYMDAAARIKTDRNVVRDEARVEDVVRKVLAAAKAEGLSATIAEPVWRTMIEQCIAYEFQSWDDLRKS</sequence>
<dbReference type="InterPro" id="IPR051331">
    <property type="entry name" value="Chorismate_mutase-related"/>
</dbReference>
<organism evidence="3">
    <name type="scientific">hydrothermal vent metagenome</name>
    <dbReference type="NCBI Taxonomy" id="652676"/>
    <lineage>
        <taxon>unclassified sequences</taxon>
        <taxon>metagenomes</taxon>
        <taxon>ecological metagenomes</taxon>
    </lineage>
</organism>
<keyword evidence="3" id="KW-0456">Lyase</keyword>
<dbReference type="PANTHER" id="PTHR38041">
    <property type="entry name" value="CHORISMATE MUTASE"/>
    <property type="match status" value="1"/>
</dbReference>
<dbReference type="InterPro" id="IPR036979">
    <property type="entry name" value="CM_dom_sf"/>
</dbReference>
<dbReference type="PIRSF" id="PIRSF029775">
    <property type="entry name" value="Isochor_pyr_lyas"/>
    <property type="match status" value="1"/>
</dbReference>
<dbReference type="PROSITE" id="PS51168">
    <property type="entry name" value="CHORISMATE_MUT_2"/>
    <property type="match status" value="1"/>
</dbReference>
<dbReference type="GO" id="GO:0009697">
    <property type="term" value="P:salicylic acid biosynthetic process"/>
    <property type="evidence" value="ECO:0007669"/>
    <property type="project" value="InterPro"/>
</dbReference>
<dbReference type="Pfam" id="PF01817">
    <property type="entry name" value="CM_2"/>
    <property type="match status" value="1"/>
</dbReference>
<dbReference type="InterPro" id="IPR002701">
    <property type="entry name" value="CM_II_prokaryot"/>
</dbReference>
<evidence type="ECO:0000313" key="3">
    <source>
        <dbReference type="EMBL" id="VAW01888.1"/>
    </source>
</evidence>
<evidence type="ECO:0000259" key="2">
    <source>
        <dbReference type="PROSITE" id="PS51168"/>
    </source>
</evidence>
<evidence type="ECO:0000256" key="1">
    <source>
        <dbReference type="ARBA" id="ARBA00023235"/>
    </source>
</evidence>
<protein>
    <submittedName>
        <fullName evidence="3">Isochorismate pyruvate-lyase</fullName>
        <ecNumber evidence="3">4.-.-.-</ecNumber>
    </submittedName>
</protein>
<feature type="domain" description="Chorismate mutase" evidence="2">
    <location>
        <begin position="13"/>
        <end position="103"/>
    </location>
</feature>
<keyword evidence="3" id="KW-0670">Pyruvate</keyword>
<dbReference type="EMBL" id="UOEE01000328">
    <property type="protein sequence ID" value="VAW01888.1"/>
    <property type="molecule type" value="Genomic_DNA"/>
</dbReference>
<dbReference type="GO" id="GO:0004106">
    <property type="term" value="F:chorismate mutase activity"/>
    <property type="evidence" value="ECO:0007669"/>
    <property type="project" value="InterPro"/>
</dbReference>
<dbReference type="InterPro" id="IPR036263">
    <property type="entry name" value="Chorismate_II_sf"/>
</dbReference>
<dbReference type="SUPFAM" id="SSF48600">
    <property type="entry name" value="Chorismate mutase II"/>
    <property type="match status" value="1"/>
</dbReference>
<name>A0A3B0S9Z7_9ZZZZ</name>
<reference evidence="3" key="1">
    <citation type="submission" date="2018-06" db="EMBL/GenBank/DDBJ databases">
        <authorList>
            <person name="Zhirakovskaya E."/>
        </authorList>
    </citation>
    <scope>NUCLEOTIDE SEQUENCE</scope>
</reference>
<accession>A0A3B0S9Z7</accession>
<proteinExistence type="predicted"/>
<dbReference type="PANTHER" id="PTHR38041:SF1">
    <property type="entry name" value="CHORISMATE MUTASE"/>
    <property type="match status" value="1"/>
</dbReference>
<keyword evidence="1" id="KW-0413">Isomerase</keyword>